<organism evidence="2 3">
    <name type="scientific">Jiella sonneratiae</name>
    <dbReference type="NCBI Taxonomy" id="2816856"/>
    <lineage>
        <taxon>Bacteria</taxon>
        <taxon>Pseudomonadati</taxon>
        <taxon>Pseudomonadota</taxon>
        <taxon>Alphaproteobacteria</taxon>
        <taxon>Hyphomicrobiales</taxon>
        <taxon>Aurantimonadaceae</taxon>
        <taxon>Jiella</taxon>
    </lineage>
</organism>
<evidence type="ECO:0000259" key="1">
    <source>
        <dbReference type="Pfam" id="PF14588"/>
    </source>
</evidence>
<dbReference type="Gene3D" id="3.30.1330.40">
    <property type="entry name" value="RutC-like"/>
    <property type="match status" value="1"/>
</dbReference>
<evidence type="ECO:0000313" key="2">
    <source>
        <dbReference type="EMBL" id="MBO0902904.1"/>
    </source>
</evidence>
<dbReference type="InterPro" id="IPR013813">
    <property type="entry name" value="Endoribo_LPSP/chorism_mut-like"/>
</dbReference>
<dbReference type="SUPFAM" id="SSF55298">
    <property type="entry name" value="YjgF-like"/>
    <property type="match status" value="1"/>
</dbReference>
<dbReference type="PANTHER" id="PTHR43760">
    <property type="entry name" value="ENDORIBONUCLEASE-RELATED"/>
    <property type="match status" value="1"/>
</dbReference>
<gene>
    <name evidence="2" type="ORF">J1C47_04575</name>
</gene>
<keyword evidence="3" id="KW-1185">Reference proteome</keyword>
<dbReference type="InterPro" id="IPR035959">
    <property type="entry name" value="RutC-like_sf"/>
</dbReference>
<dbReference type="CDD" id="cd02199">
    <property type="entry name" value="YjgF_YER057c_UK114_like_1"/>
    <property type="match status" value="1"/>
</dbReference>
<feature type="domain" description="Endoribonuclease L-PSP/chorismate mutase-like" evidence="1">
    <location>
        <begin position="21"/>
        <end position="159"/>
    </location>
</feature>
<comment type="caution">
    <text evidence="2">The sequence shown here is derived from an EMBL/GenBank/DDBJ whole genome shotgun (WGS) entry which is preliminary data.</text>
</comment>
<reference evidence="2 3" key="1">
    <citation type="submission" date="2021-03" db="EMBL/GenBank/DDBJ databases">
        <title>Whole genome sequence of Jiella sp. MQZ13P-4.</title>
        <authorList>
            <person name="Tuo L."/>
        </authorList>
    </citation>
    <scope>NUCLEOTIDE SEQUENCE [LARGE SCALE GENOMIC DNA]</scope>
    <source>
        <strain evidence="2 3">MQZ13P-4</strain>
    </source>
</reference>
<dbReference type="EMBL" id="JAFMPY010000004">
    <property type="protein sequence ID" value="MBO0902904.1"/>
    <property type="molecule type" value="Genomic_DNA"/>
</dbReference>
<evidence type="ECO:0000313" key="3">
    <source>
        <dbReference type="Proteomes" id="UP000664288"/>
    </source>
</evidence>
<proteinExistence type="predicted"/>
<dbReference type="Pfam" id="PF14588">
    <property type="entry name" value="YjgF_endoribonc"/>
    <property type="match status" value="1"/>
</dbReference>
<sequence>MSSTPLGSTPFPIRQTDGTPESRLAAARIALPAAPPVPIGSFTNVRECGSLLYVSGQGPVLQDGSLMRGKVGGDVDAEAARGHAEIVALNILAALRGHCGSLDAVGGVVKLLGLVNATPDFARHSFVIDGASDLLAAVFGPAGVHARSSFGVSSLPNNITVEVEAIFERG</sequence>
<protein>
    <submittedName>
        <fullName evidence="2">RidA family protein</fullName>
    </submittedName>
</protein>
<accession>A0ABS3IZR7</accession>
<dbReference type="RefSeq" id="WP_207349548.1">
    <property type="nucleotide sequence ID" value="NZ_JAFMPY010000004.1"/>
</dbReference>
<name>A0ABS3IZR7_9HYPH</name>
<dbReference type="Proteomes" id="UP000664288">
    <property type="component" value="Unassembled WGS sequence"/>
</dbReference>
<dbReference type="PANTHER" id="PTHR43760:SF1">
    <property type="entry name" value="ENDORIBONUCLEASE L-PSP_CHORISMATE MUTASE-LIKE DOMAIN-CONTAINING PROTEIN"/>
    <property type="match status" value="1"/>
</dbReference>